<gene>
    <name evidence="2" type="ORF">COT79_03005</name>
</gene>
<dbReference type="EMBL" id="PEZX01000038">
    <property type="protein sequence ID" value="PIS06729.1"/>
    <property type="molecule type" value="Genomic_DNA"/>
</dbReference>
<accession>A0A2M6R855</accession>
<feature type="region of interest" description="Disordered" evidence="1">
    <location>
        <begin position="1"/>
        <end position="21"/>
    </location>
</feature>
<dbReference type="Proteomes" id="UP000231162">
    <property type="component" value="Unassembled WGS sequence"/>
</dbReference>
<evidence type="ECO:0000313" key="2">
    <source>
        <dbReference type="EMBL" id="PIS06729.1"/>
    </source>
</evidence>
<reference evidence="3" key="1">
    <citation type="submission" date="2017-09" db="EMBL/GenBank/DDBJ databases">
        <title>Depth-based differentiation of microbial function through sediment-hosted aquifers and enrichment of novel symbionts in the deep terrestrial subsurface.</title>
        <authorList>
            <person name="Probst A.J."/>
            <person name="Ladd B."/>
            <person name="Jarett J.K."/>
            <person name="Geller-Mcgrath D.E."/>
            <person name="Sieber C.M.K."/>
            <person name="Emerson J.B."/>
            <person name="Anantharaman K."/>
            <person name="Thomas B.C."/>
            <person name="Malmstrom R."/>
            <person name="Stieglmeier M."/>
            <person name="Klingl A."/>
            <person name="Woyke T."/>
            <person name="Ryan C.M."/>
            <person name="Banfield J.F."/>
        </authorList>
    </citation>
    <scope>NUCLEOTIDE SEQUENCE [LARGE SCALE GENOMIC DNA]</scope>
</reference>
<feature type="region of interest" description="Disordered" evidence="1">
    <location>
        <begin position="37"/>
        <end position="56"/>
    </location>
</feature>
<name>A0A2M6R855_9BACT</name>
<proteinExistence type="predicted"/>
<sequence>MAQPVGTPRVSVEQQPVQPVLAPEKLQTVGVPQTLAVPTPPAQPTQPLNPDLVGQGAVAHPSQTAVELQPPIQIADISIPNTPIPLLGDAPFTGGVLEIGRVINEINESHMKIDQQKADLTQSLPATPVPVAPQREPQPIQGKQ</sequence>
<dbReference type="AlphaFoldDB" id="A0A2M6R855"/>
<feature type="region of interest" description="Disordered" evidence="1">
    <location>
        <begin position="113"/>
        <end position="144"/>
    </location>
</feature>
<comment type="caution">
    <text evidence="2">The sequence shown here is derived from an EMBL/GenBank/DDBJ whole genome shotgun (WGS) entry which is preliminary data.</text>
</comment>
<protein>
    <submittedName>
        <fullName evidence="2">Uncharacterized protein</fullName>
    </submittedName>
</protein>
<evidence type="ECO:0000313" key="3">
    <source>
        <dbReference type="Proteomes" id="UP000231162"/>
    </source>
</evidence>
<organism evidence="2 3">
    <name type="scientific">Candidatus Berkelbacteria bacterium CG10_big_fil_rev_8_21_14_0_10_43_14</name>
    <dbReference type="NCBI Taxonomy" id="1974515"/>
    <lineage>
        <taxon>Bacteria</taxon>
        <taxon>Candidatus Berkelbacteria</taxon>
    </lineage>
</organism>
<evidence type="ECO:0000256" key="1">
    <source>
        <dbReference type="SAM" id="MobiDB-lite"/>
    </source>
</evidence>